<name>A0A8B6HLU1_MYTGA</name>
<protein>
    <recommendedName>
        <fullName evidence="4">C-type lectin domain-containing protein</fullName>
    </recommendedName>
</protein>
<evidence type="ECO:0000256" key="1">
    <source>
        <dbReference type="SAM" id="SignalP"/>
    </source>
</evidence>
<comment type="caution">
    <text evidence="2">The sequence shown here is derived from an EMBL/GenBank/DDBJ whole genome shotgun (WGS) entry which is preliminary data.</text>
</comment>
<gene>
    <name evidence="2" type="ORF">MGAL_10B029749</name>
</gene>
<accession>A0A8B6HLU1</accession>
<sequence length="123" mass="14309">MFVTALVFLGLVVAESSAQRVQYDIKTQATCTQVERGATRDCRWVAGLDMADLVIEKGRIIAYQIKWFSGKWSHWYVPGLNDISDTYNPKGRSCALSYRDNSMRRRWAVFYDHRHKFIICKPQ</sequence>
<dbReference type="OrthoDB" id="9976041at2759"/>
<evidence type="ECO:0000313" key="2">
    <source>
        <dbReference type="EMBL" id="VDI80714.1"/>
    </source>
</evidence>
<evidence type="ECO:0000313" key="3">
    <source>
        <dbReference type="Proteomes" id="UP000596742"/>
    </source>
</evidence>
<organism evidence="2 3">
    <name type="scientific">Mytilus galloprovincialis</name>
    <name type="common">Mediterranean mussel</name>
    <dbReference type="NCBI Taxonomy" id="29158"/>
    <lineage>
        <taxon>Eukaryota</taxon>
        <taxon>Metazoa</taxon>
        <taxon>Spiralia</taxon>
        <taxon>Lophotrochozoa</taxon>
        <taxon>Mollusca</taxon>
        <taxon>Bivalvia</taxon>
        <taxon>Autobranchia</taxon>
        <taxon>Pteriomorphia</taxon>
        <taxon>Mytilida</taxon>
        <taxon>Mytiloidea</taxon>
        <taxon>Mytilidae</taxon>
        <taxon>Mytilinae</taxon>
        <taxon>Mytilus</taxon>
    </lineage>
</organism>
<dbReference type="Proteomes" id="UP000596742">
    <property type="component" value="Unassembled WGS sequence"/>
</dbReference>
<dbReference type="AlphaFoldDB" id="A0A8B6HLU1"/>
<evidence type="ECO:0008006" key="4">
    <source>
        <dbReference type="Google" id="ProtNLM"/>
    </source>
</evidence>
<proteinExistence type="predicted"/>
<feature type="chain" id="PRO_5032576528" description="C-type lectin domain-containing protein" evidence="1">
    <location>
        <begin position="19"/>
        <end position="123"/>
    </location>
</feature>
<keyword evidence="1" id="KW-0732">Signal</keyword>
<dbReference type="EMBL" id="UYJE01010201">
    <property type="protein sequence ID" value="VDI80714.1"/>
    <property type="molecule type" value="Genomic_DNA"/>
</dbReference>
<keyword evidence="3" id="KW-1185">Reference proteome</keyword>
<reference evidence="2" key="1">
    <citation type="submission" date="2018-11" db="EMBL/GenBank/DDBJ databases">
        <authorList>
            <person name="Alioto T."/>
            <person name="Alioto T."/>
        </authorList>
    </citation>
    <scope>NUCLEOTIDE SEQUENCE</scope>
</reference>
<feature type="signal peptide" evidence="1">
    <location>
        <begin position="1"/>
        <end position="18"/>
    </location>
</feature>